<dbReference type="InterPro" id="IPR036188">
    <property type="entry name" value="FAD/NAD-bd_sf"/>
</dbReference>
<dbReference type="OrthoDB" id="101972at2"/>
<proteinExistence type="predicted"/>
<dbReference type="SUPFAM" id="SSF51905">
    <property type="entry name" value="FAD/NAD(P)-binding domain"/>
    <property type="match status" value="2"/>
</dbReference>
<evidence type="ECO:0000313" key="3">
    <source>
        <dbReference type="Proteomes" id="UP000598196"/>
    </source>
</evidence>
<dbReference type="Proteomes" id="UP000598196">
    <property type="component" value="Unassembled WGS sequence"/>
</dbReference>
<protein>
    <submittedName>
        <fullName evidence="2">FAD-dependent oxidoreductase</fullName>
    </submittedName>
</protein>
<dbReference type="RefSeq" id="WP_146284738.1">
    <property type="nucleotide sequence ID" value="NZ_BMLP01000016.1"/>
</dbReference>
<evidence type="ECO:0000313" key="2">
    <source>
        <dbReference type="EMBL" id="GGO39153.1"/>
    </source>
</evidence>
<sequence length="477" mass="50772">MFVDRKDTSATTSKPVIAIVGGGYSGAAVALHLARNDCDAQVVVFEPRTEIGRGLAYSTPDPDHRLNVPDHRMTLISEDPNHFKNWLGSAEAPILPGGSATLAGEIFAPRAVFGQYVAACLADLVTAGRIIHRKETVIRIDAEARGYFVYGSQGAPLRADVVVLAASHPAPALPVELNALAHDIALIADASAPGALDQIAPQERVLIVGSGLTAADILATLARQGQRAPVHVLSRHGWRSQPHGPKQPEAQADFATNPSATALSLFRRVRLALDAEAARGVTWHAVFDKLRAQGPAIWAALSLPERQRFLRHLRALWDIHRFRIAPQTHATLVQAERQKSAIFHAARILAVQRLPGGIEISIRPRGRRDTSTLVVDRVILATGPAHGQVIADNPALASLAKQGLVQPDPLKLGIATGTDARAIGVSGPVHGLYVAGPLARGTVGELMGVPEVTAWAEHVAGRIRQSLPVHARPEAAE</sequence>
<dbReference type="Gene3D" id="3.50.50.60">
    <property type="entry name" value="FAD/NAD(P)-binding domain"/>
    <property type="match status" value="2"/>
</dbReference>
<dbReference type="AlphaFoldDB" id="A0A917YMS6"/>
<gene>
    <name evidence="2" type="ORF">GCM10010991_37560</name>
</gene>
<dbReference type="EMBL" id="BMLP01000016">
    <property type="protein sequence ID" value="GGO39153.1"/>
    <property type="molecule type" value="Genomic_DNA"/>
</dbReference>
<organism evidence="2 3">
    <name type="scientific">Gemmobacter aquaticus</name>
    <dbReference type="NCBI Taxonomy" id="490185"/>
    <lineage>
        <taxon>Bacteria</taxon>
        <taxon>Pseudomonadati</taxon>
        <taxon>Pseudomonadota</taxon>
        <taxon>Alphaproteobacteria</taxon>
        <taxon>Rhodobacterales</taxon>
        <taxon>Paracoccaceae</taxon>
        <taxon>Gemmobacter</taxon>
    </lineage>
</organism>
<comment type="caution">
    <text evidence="2">The sequence shown here is derived from an EMBL/GenBank/DDBJ whole genome shotgun (WGS) entry which is preliminary data.</text>
</comment>
<dbReference type="Pfam" id="PF13454">
    <property type="entry name" value="NAD_binding_9"/>
    <property type="match status" value="1"/>
</dbReference>
<accession>A0A917YMS6</accession>
<feature type="domain" description="FAD-dependent urate hydroxylase HpyO/Asp monooxygenase CreE-like FAD/NAD(P)-binding" evidence="1">
    <location>
        <begin position="18"/>
        <end position="168"/>
    </location>
</feature>
<name>A0A917YMS6_9RHOB</name>
<evidence type="ECO:0000259" key="1">
    <source>
        <dbReference type="Pfam" id="PF13454"/>
    </source>
</evidence>
<dbReference type="PANTHER" id="PTHR40254">
    <property type="entry name" value="BLR0577 PROTEIN"/>
    <property type="match status" value="1"/>
</dbReference>
<keyword evidence="3" id="KW-1185">Reference proteome</keyword>
<reference evidence="2 3" key="1">
    <citation type="journal article" date="2014" name="Int. J. Syst. Evol. Microbiol.">
        <title>Complete genome sequence of Corynebacterium casei LMG S-19264T (=DSM 44701T), isolated from a smear-ripened cheese.</title>
        <authorList>
            <consortium name="US DOE Joint Genome Institute (JGI-PGF)"/>
            <person name="Walter F."/>
            <person name="Albersmeier A."/>
            <person name="Kalinowski J."/>
            <person name="Ruckert C."/>
        </authorList>
    </citation>
    <scope>NUCLEOTIDE SEQUENCE [LARGE SCALE GENOMIC DNA]</scope>
    <source>
        <strain evidence="2 3">CGMCC 1.7029</strain>
    </source>
</reference>
<dbReference type="InterPro" id="IPR038732">
    <property type="entry name" value="HpyO/CreE_NAD-binding"/>
</dbReference>
<dbReference type="InterPro" id="IPR052189">
    <property type="entry name" value="L-asp_N-monooxygenase_NS-form"/>
</dbReference>
<dbReference type="PANTHER" id="PTHR40254:SF1">
    <property type="entry name" value="BLR0577 PROTEIN"/>
    <property type="match status" value="1"/>
</dbReference>
<dbReference type="PRINTS" id="PR00411">
    <property type="entry name" value="PNDRDTASEI"/>
</dbReference>